<dbReference type="SUPFAM" id="SSF49363">
    <property type="entry name" value="Purple acid phosphatase, N-terminal domain"/>
    <property type="match status" value="1"/>
</dbReference>
<protein>
    <recommendedName>
        <fullName evidence="4">Purple acid phosphatase</fullName>
        <ecNumber evidence="4">3.1.3.2</ecNumber>
    </recommendedName>
</protein>
<dbReference type="eggNOG" id="KOG1378">
    <property type="taxonomic scope" value="Eukaryota"/>
</dbReference>
<dbReference type="SUPFAM" id="SSF56300">
    <property type="entry name" value="Metallo-dependent phosphatases"/>
    <property type="match status" value="1"/>
</dbReference>
<dbReference type="Proteomes" id="UP000008743">
    <property type="component" value="Unassembled WGS sequence"/>
</dbReference>
<feature type="domain" description="Purple acid phosphatase C-terminal" evidence="6">
    <location>
        <begin position="335"/>
        <end position="387"/>
    </location>
</feature>
<dbReference type="PhylomeDB" id="A0A0D2X4M8"/>
<evidence type="ECO:0000256" key="3">
    <source>
        <dbReference type="ARBA" id="ARBA00023180"/>
    </source>
</evidence>
<dbReference type="InterPro" id="IPR039331">
    <property type="entry name" value="PAPs-like"/>
</dbReference>
<comment type="similarity">
    <text evidence="4">Belongs to the metallophosphoesterase superfamily. Purple acid phosphatase family.</text>
</comment>
<dbReference type="Gene3D" id="2.60.40.380">
    <property type="entry name" value="Purple acid phosphatase-like, N-terminal"/>
    <property type="match status" value="1"/>
</dbReference>
<dbReference type="GO" id="GO:0046872">
    <property type="term" value="F:metal ion binding"/>
    <property type="evidence" value="ECO:0007669"/>
    <property type="project" value="InterPro"/>
</dbReference>
<keyword evidence="1 4" id="KW-0732">Signal</keyword>
<reference evidence="9" key="1">
    <citation type="submission" date="2011-02" db="EMBL/GenBank/DDBJ databases">
        <title>The Genome Sequence of Capsaspora owczarzaki ATCC 30864.</title>
        <authorList>
            <person name="Russ C."/>
            <person name="Cuomo C."/>
            <person name="Burger G."/>
            <person name="Gray M.W."/>
            <person name="Holland P.W.H."/>
            <person name="King N."/>
            <person name="Lang F.B.F."/>
            <person name="Roger A.J."/>
            <person name="Ruiz-Trillo I."/>
            <person name="Young S.K."/>
            <person name="Zeng Q."/>
            <person name="Gargeya S."/>
            <person name="Alvarado L."/>
            <person name="Berlin A."/>
            <person name="Chapman S.B."/>
            <person name="Chen Z."/>
            <person name="Freedman E."/>
            <person name="Gellesch M."/>
            <person name="Goldberg J."/>
            <person name="Griggs A."/>
            <person name="Gujja S."/>
            <person name="Heilman E."/>
            <person name="Heiman D."/>
            <person name="Howarth C."/>
            <person name="Mehta T."/>
            <person name="Neiman D."/>
            <person name="Pearson M."/>
            <person name="Roberts A."/>
            <person name="Saif S."/>
            <person name="Shea T."/>
            <person name="Shenoy N."/>
            <person name="Sisk P."/>
            <person name="Stolte C."/>
            <person name="Sykes S."/>
            <person name="White J."/>
            <person name="Yandava C."/>
            <person name="Haas B."/>
            <person name="Nusbaum C."/>
            <person name="Birren B."/>
        </authorList>
    </citation>
    <scope>NUCLEOTIDE SEQUENCE</scope>
    <source>
        <strain evidence="9">ATCC 30864</strain>
    </source>
</reference>
<evidence type="ECO:0000313" key="9">
    <source>
        <dbReference type="Proteomes" id="UP000008743"/>
    </source>
</evidence>
<comment type="catalytic activity">
    <reaction evidence="4">
        <text>a phosphate monoester + H2O = an alcohol + phosphate</text>
        <dbReference type="Rhea" id="RHEA:15017"/>
        <dbReference type="ChEBI" id="CHEBI:15377"/>
        <dbReference type="ChEBI" id="CHEBI:30879"/>
        <dbReference type="ChEBI" id="CHEBI:43474"/>
        <dbReference type="ChEBI" id="CHEBI:67140"/>
        <dbReference type="EC" id="3.1.3.2"/>
    </reaction>
</comment>
<evidence type="ECO:0000259" key="7">
    <source>
        <dbReference type="Pfam" id="PF16656"/>
    </source>
</evidence>
<evidence type="ECO:0000256" key="1">
    <source>
        <dbReference type="ARBA" id="ARBA00022729"/>
    </source>
</evidence>
<gene>
    <name evidence="8" type="ORF">CAOG_006675</name>
</gene>
<feature type="domain" description="Purple acid phosphatase N-terminal" evidence="7">
    <location>
        <begin position="29"/>
        <end position="119"/>
    </location>
</feature>
<dbReference type="InterPro" id="IPR025733">
    <property type="entry name" value="PAPs_C"/>
</dbReference>
<dbReference type="STRING" id="595528.A0A0D2X4M8"/>
<dbReference type="InterPro" id="IPR029052">
    <property type="entry name" value="Metallo-depent_PP-like"/>
</dbReference>
<evidence type="ECO:0000256" key="2">
    <source>
        <dbReference type="ARBA" id="ARBA00022801"/>
    </source>
</evidence>
<sequence length="406" mass="46084">MRWTIAAAVLALLVALVSAAPFRLSSNPPEQIRLSFTGIPTEAVMMWITPSPASPQVKVGPRSGAYYIPFNGTSTQYTYDSYTSGYIHTVKVTGLTPLTTYFYVVGDASQGWSNEFTFKSMTTDKVPLTVAVIGDLGFTSNSLNTVNGILSDSMRADVLWHAGDITYANGNQPIWDQWGNMVQPLSASMAWMVGVGNHENYHNFTAYNYRFRMPYAESNSPGLNLFWSYSHSYVRLVLLSTETDFSVGSAQYNWFIKEMESVNRTQTPWLILMYHRPFYNSNTAHQGEIPAFQTIYEPLFYKYKVDLAFNGHVHSYERSKQVYRNVVSTANPTEYIVIGDGGNQEGLASQWLSQPSWSAFRQAAYGYGRMVIHNETHIDWTWHINPTTNEYTIRDQATFVRPYPRF</sequence>
<dbReference type="Pfam" id="PF16656">
    <property type="entry name" value="Pur_ac_phosph_N"/>
    <property type="match status" value="1"/>
</dbReference>
<dbReference type="CDD" id="cd00839">
    <property type="entry name" value="MPP_PAPs"/>
    <property type="match status" value="1"/>
</dbReference>
<evidence type="ECO:0000256" key="4">
    <source>
        <dbReference type="RuleBase" id="RU361203"/>
    </source>
</evidence>
<name>A0A0D2X4M8_CAPO3</name>
<dbReference type="Pfam" id="PF14008">
    <property type="entry name" value="Metallophos_C"/>
    <property type="match status" value="1"/>
</dbReference>
<dbReference type="InParanoid" id="A0A0D2X4M8"/>
<keyword evidence="2 4" id="KW-0378">Hydrolase</keyword>
<dbReference type="InterPro" id="IPR015914">
    <property type="entry name" value="PAPs_N"/>
</dbReference>
<keyword evidence="3" id="KW-0325">Glycoprotein</keyword>
<dbReference type="InterPro" id="IPR041792">
    <property type="entry name" value="MPP_PAP"/>
</dbReference>
<keyword evidence="9" id="KW-1185">Reference proteome</keyword>
<dbReference type="GO" id="GO:0003993">
    <property type="term" value="F:acid phosphatase activity"/>
    <property type="evidence" value="ECO:0007669"/>
    <property type="project" value="UniProtKB-EC"/>
</dbReference>
<dbReference type="EMBL" id="KE346371">
    <property type="protein sequence ID" value="KJE96334.1"/>
    <property type="molecule type" value="Genomic_DNA"/>
</dbReference>
<dbReference type="OMA" id="INRTHIQ"/>
<accession>A0A0D2X4M8</accession>
<dbReference type="RefSeq" id="XP_004344296.1">
    <property type="nucleotide sequence ID" value="XM_004344246.2"/>
</dbReference>
<dbReference type="OrthoDB" id="45007at2759"/>
<dbReference type="InterPro" id="IPR004843">
    <property type="entry name" value="Calcineurin-like_PHP"/>
</dbReference>
<dbReference type="Pfam" id="PF00149">
    <property type="entry name" value="Metallophos"/>
    <property type="match status" value="1"/>
</dbReference>
<evidence type="ECO:0000313" key="8">
    <source>
        <dbReference type="EMBL" id="KJE96334.1"/>
    </source>
</evidence>
<evidence type="ECO:0000259" key="5">
    <source>
        <dbReference type="Pfam" id="PF00149"/>
    </source>
</evidence>
<dbReference type="Gene3D" id="3.60.21.10">
    <property type="match status" value="1"/>
</dbReference>
<dbReference type="AlphaFoldDB" id="A0A0D2X4M8"/>
<proteinExistence type="inferred from homology"/>
<dbReference type="InterPro" id="IPR008963">
    <property type="entry name" value="Purple_acid_Pase-like_N"/>
</dbReference>
<dbReference type="PANTHER" id="PTHR22953">
    <property type="entry name" value="ACID PHOSPHATASE RELATED"/>
    <property type="match status" value="1"/>
</dbReference>
<feature type="chain" id="PRO_5005112955" description="Purple acid phosphatase" evidence="4">
    <location>
        <begin position="20"/>
        <end position="406"/>
    </location>
</feature>
<feature type="signal peptide" evidence="4">
    <location>
        <begin position="1"/>
        <end position="19"/>
    </location>
</feature>
<dbReference type="PANTHER" id="PTHR22953:SF153">
    <property type="entry name" value="PURPLE ACID PHOSPHATASE"/>
    <property type="match status" value="1"/>
</dbReference>
<dbReference type="EC" id="3.1.3.2" evidence="4"/>
<evidence type="ECO:0000259" key="6">
    <source>
        <dbReference type="Pfam" id="PF14008"/>
    </source>
</evidence>
<organism evidence="8 9">
    <name type="scientific">Capsaspora owczarzaki (strain ATCC 30864)</name>
    <dbReference type="NCBI Taxonomy" id="595528"/>
    <lineage>
        <taxon>Eukaryota</taxon>
        <taxon>Filasterea</taxon>
        <taxon>Capsaspora</taxon>
    </lineage>
</organism>
<feature type="domain" description="Calcineurin-like phosphoesterase" evidence="5">
    <location>
        <begin position="129"/>
        <end position="316"/>
    </location>
</feature>